<name>A0A292PXR8_9PEZI</name>
<feature type="compositionally biased region" description="Polar residues" evidence="1">
    <location>
        <begin position="358"/>
        <end position="367"/>
    </location>
</feature>
<feature type="compositionally biased region" description="Polar residues" evidence="1">
    <location>
        <begin position="497"/>
        <end position="513"/>
    </location>
</feature>
<dbReference type="AlphaFoldDB" id="A0A292PXR8"/>
<organism evidence="2 3">
    <name type="scientific">Tuber aestivum</name>
    <name type="common">summer truffle</name>
    <dbReference type="NCBI Taxonomy" id="59557"/>
    <lineage>
        <taxon>Eukaryota</taxon>
        <taxon>Fungi</taxon>
        <taxon>Dikarya</taxon>
        <taxon>Ascomycota</taxon>
        <taxon>Pezizomycotina</taxon>
        <taxon>Pezizomycetes</taxon>
        <taxon>Pezizales</taxon>
        <taxon>Tuberaceae</taxon>
        <taxon>Tuber</taxon>
    </lineage>
</organism>
<sequence>MPPTPPSDSGTGKKASNPIAPRSRLSKTGSIARGSTSASASSLSSKTSNNAHTRSGSGGTRKPAGTAAGSILTTGSMGPPVGKRPVNEKFDNLFFKSPVPRAISKLLSNSQSASSTGNGSTVPSSLRRSIGASPSTSASATTASTTAAAGLKKARGVTTKRPATTTPESTGQTPKRPTKPTTAVTTTTAPGTNGTVPVNFTLPNDGQERTLPTPMDEPGDDDGEDIIPSRVSIKPTPKLRARANLRSSVIPGTPEKLPITTRTRPVRGANGKETKGARQAQKENAEKKAVESPKGVMRNTASSRARAAASSGAGAKSGTKAGEMQAGRTSAASVGTAAVAMAMPTTPAAPLPPRETRSSGLSSSFKSQVRDHINAWAEAQKKISPELGPEPAKEKDTEKGRAILPTPEVHIPIPARSSAAKKRNPPPPPPSPPKPKTVRKPHPSTLTPGFAVPPGILDETGSLWDSGRRKSRRSIGTPTSTTATTPITNARRRMTIASGSVVSTSAADANINGNGKRKSMGDTDVGPAGKKARVSDPEAAEAPNGGTVGGENRSKSVSAKRGKGGKGKEKVYVNTDFEFSDIEV</sequence>
<accession>A0A292PXR8</accession>
<dbReference type="EMBL" id="LN891027">
    <property type="protein sequence ID" value="CUS11227.1"/>
    <property type="molecule type" value="Genomic_DNA"/>
</dbReference>
<protein>
    <submittedName>
        <fullName evidence="2">Uncharacterized protein</fullName>
    </submittedName>
</protein>
<feature type="compositionally biased region" description="Basic and acidic residues" evidence="1">
    <location>
        <begin position="368"/>
        <end position="384"/>
    </location>
</feature>
<feature type="compositionally biased region" description="Low complexity" evidence="1">
    <location>
        <begin position="28"/>
        <end position="48"/>
    </location>
</feature>
<evidence type="ECO:0000256" key="1">
    <source>
        <dbReference type="SAM" id="MobiDB-lite"/>
    </source>
</evidence>
<feature type="region of interest" description="Disordered" evidence="1">
    <location>
        <begin position="1"/>
        <end position="87"/>
    </location>
</feature>
<feature type="region of interest" description="Disordered" evidence="1">
    <location>
        <begin position="107"/>
        <end position="572"/>
    </location>
</feature>
<feature type="compositionally biased region" description="Basic and acidic residues" evidence="1">
    <location>
        <begin position="391"/>
        <end position="401"/>
    </location>
</feature>
<evidence type="ECO:0000313" key="3">
    <source>
        <dbReference type="Proteomes" id="UP001412239"/>
    </source>
</evidence>
<feature type="compositionally biased region" description="Low complexity" evidence="1">
    <location>
        <begin position="474"/>
        <end position="489"/>
    </location>
</feature>
<evidence type="ECO:0000313" key="2">
    <source>
        <dbReference type="EMBL" id="CUS11227.1"/>
    </source>
</evidence>
<feature type="compositionally biased region" description="Low complexity" evidence="1">
    <location>
        <begin position="132"/>
        <end position="149"/>
    </location>
</feature>
<reference evidence="2" key="1">
    <citation type="submission" date="2015-10" db="EMBL/GenBank/DDBJ databases">
        <authorList>
            <person name="Regsiter A."/>
            <person name="william w."/>
        </authorList>
    </citation>
    <scope>NUCLEOTIDE SEQUENCE</scope>
    <source>
        <strain evidence="2">Montdore</strain>
    </source>
</reference>
<proteinExistence type="predicted"/>
<dbReference type="Proteomes" id="UP001412239">
    <property type="component" value="Unassembled WGS sequence"/>
</dbReference>
<feature type="compositionally biased region" description="Basic and acidic residues" evidence="1">
    <location>
        <begin position="270"/>
        <end position="291"/>
    </location>
</feature>
<gene>
    <name evidence="2" type="ORF">GSTUAT00004654001</name>
</gene>
<feature type="compositionally biased region" description="Low complexity" evidence="1">
    <location>
        <begin position="107"/>
        <end position="121"/>
    </location>
</feature>
<feature type="compositionally biased region" description="Pro residues" evidence="1">
    <location>
        <begin position="425"/>
        <end position="435"/>
    </location>
</feature>
<feature type="compositionally biased region" description="Low complexity" evidence="1">
    <location>
        <begin position="300"/>
        <end position="346"/>
    </location>
</feature>
<feature type="compositionally biased region" description="Low complexity" evidence="1">
    <location>
        <begin position="170"/>
        <end position="198"/>
    </location>
</feature>
<keyword evidence="3" id="KW-1185">Reference proteome</keyword>